<comment type="cofactor">
    <cofactor evidence="3">
        <name>FAD</name>
        <dbReference type="ChEBI" id="CHEBI:57692"/>
    </cofactor>
</comment>
<protein>
    <recommendedName>
        <fullName evidence="5 6">Glucose-methanol-choline oxidoreductase N-terminal domain-containing protein</fullName>
    </recommendedName>
</protein>
<evidence type="ECO:0000256" key="3">
    <source>
        <dbReference type="PIRSR" id="PIRSR000137-2"/>
    </source>
</evidence>
<dbReference type="PROSITE" id="PS00624">
    <property type="entry name" value="GMC_OXRED_2"/>
    <property type="match status" value="1"/>
</dbReference>
<dbReference type="RefSeq" id="XP_016633530.1">
    <property type="nucleotide sequence ID" value="XM_016775487.1"/>
</dbReference>
<keyword evidence="4" id="KW-0285">Flavoprotein</keyword>
<keyword evidence="8" id="KW-1185">Reference proteome</keyword>
<dbReference type="GO" id="GO:0050660">
    <property type="term" value="F:flavin adenine dinucleotide binding"/>
    <property type="evidence" value="ECO:0007669"/>
    <property type="project" value="InterPro"/>
</dbReference>
<evidence type="ECO:0000259" key="6">
    <source>
        <dbReference type="PROSITE" id="PS00624"/>
    </source>
</evidence>
<evidence type="ECO:0000313" key="8">
    <source>
        <dbReference type="Proteomes" id="UP000053411"/>
    </source>
</evidence>
<feature type="domain" description="Glucose-methanol-choline oxidoreductase N-terminal" evidence="6">
    <location>
        <begin position="267"/>
        <end position="281"/>
    </location>
</feature>
<name>A0A0D2K0X0_9EURO</name>
<comment type="similarity">
    <text evidence="1 4">Belongs to the GMC oxidoreductase family.</text>
</comment>
<dbReference type="InterPro" id="IPR000172">
    <property type="entry name" value="GMC_OxRdtase_N"/>
</dbReference>
<dbReference type="VEuPathDB" id="FungiDB:Z520_04983"/>
<dbReference type="SUPFAM" id="SSF54373">
    <property type="entry name" value="FAD-linked reductases, C-terminal domain"/>
    <property type="match status" value="1"/>
</dbReference>
<dbReference type="InterPro" id="IPR012132">
    <property type="entry name" value="GMC_OxRdtase"/>
</dbReference>
<dbReference type="OrthoDB" id="269227at2759"/>
<dbReference type="EMBL" id="KN848069">
    <property type="protein sequence ID" value="KIX99407.1"/>
    <property type="molecule type" value="Genomic_DNA"/>
</dbReference>
<dbReference type="Pfam" id="PF00732">
    <property type="entry name" value="GMC_oxred_N"/>
    <property type="match status" value="1"/>
</dbReference>
<dbReference type="Proteomes" id="UP000053411">
    <property type="component" value="Unassembled WGS sequence"/>
</dbReference>
<feature type="active site" description="Proton acceptor" evidence="2">
    <location>
        <position position="546"/>
    </location>
</feature>
<evidence type="ECO:0000256" key="4">
    <source>
        <dbReference type="RuleBase" id="RU003968"/>
    </source>
</evidence>
<dbReference type="InterPro" id="IPR007867">
    <property type="entry name" value="GMC_OxRtase_C"/>
</dbReference>
<dbReference type="AlphaFoldDB" id="A0A0D2K0X0"/>
<dbReference type="STRING" id="1442371.A0A0D2K0X0"/>
<reference evidence="7 8" key="1">
    <citation type="submission" date="2015-01" db="EMBL/GenBank/DDBJ databases">
        <title>The Genome Sequence of Fonsecaea multimorphosa CBS 102226.</title>
        <authorList>
            <consortium name="The Broad Institute Genomics Platform"/>
            <person name="Cuomo C."/>
            <person name="de Hoog S."/>
            <person name="Gorbushina A."/>
            <person name="Stielow B."/>
            <person name="Teixiera M."/>
            <person name="Abouelleil A."/>
            <person name="Chapman S.B."/>
            <person name="Priest M."/>
            <person name="Young S.K."/>
            <person name="Wortman J."/>
            <person name="Nusbaum C."/>
            <person name="Birren B."/>
        </authorList>
    </citation>
    <scope>NUCLEOTIDE SEQUENCE [LARGE SCALE GENOMIC DNA]</scope>
    <source>
        <strain evidence="7 8">CBS 102226</strain>
    </source>
</reference>
<feature type="binding site" evidence="3">
    <location>
        <begin position="501"/>
        <end position="502"/>
    </location>
    <ligand>
        <name>FAD</name>
        <dbReference type="ChEBI" id="CHEBI:57692"/>
    </ligand>
</feature>
<dbReference type="PIRSF" id="PIRSF000137">
    <property type="entry name" value="Alcohol_oxidase"/>
    <property type="match status" value="1"/>
</dbReference>
<dbReference type="InterPro" id="IPR036188">
    <property type="entry name" value="FAD/NAD-bd_sf"/>
</dbReference>
<dbReference type="Gene3D" id="3.50.50.60">
    <property type="entry name" value="FAD/NAD(P)-binding domain"/>
    <property type="match status" value="1"/>
</dbReference>
<keyword evidence="3 4" id="KW-0274">FAD</keyword>
<organism evidence="7 8">
    <name type="scientific">Fonsecaea multimorphosa CBS 102226</name>
    <dbReference type="NCBI Taxonomy" id="1442371"/>
    <lineage>
        <taxon>Eukaryota</taxon>
        <taxon>Fungi</taxon>
        <taxon>Dikarya</taxon>
        <taxon>Ascomycota</taxon>
        <taxon>Pezizomycotina</taxon>
        <taxon>Eurotiomycetes</taxon>
        <taxon>Chaetothyriomycetidae</taxon>
        <taxon>Chaetothyriales</taxon>
        <taxon>Herpotrichiellaceae</taxon>
        <taxon>Fonsecaea</taxon>
    </lineage>
</organism>
<dbReference type="PROSITE" id="PS00623">
    <property type="entry name" value="GMC_OXRED_1"/>
    <property type="match status" value="1"/>
</dbReference>
<accession>A0A0D2K0X0</accession>
<feature type="binding site" evidence="3">
    <location>
        <begin position="16"/>
        <end position="17"/>
    </location>
    <ligand>
        <name>FAD</name>
        <dbReference type="ChEBI" id="CHEBI:57692"/>
    </ligand>
</feature>
<feature type="domain" description="Glucose-methanol-choline oxidoreductase N-terminal" evidence="5">
    <location>
        <begin position="86"/>
        <end position="109"/>
    </location>
</feature>
<dbReference type="PANTHER" id="PTHR11552">
    <property type="entry name" value="GLUCOSE-METHANOL-CHOLINE GMC OXIDOREDUCTASE"/>
    <property type="match status" value="1"/>
</dbReference>
<dbReference type="GeneID" id="27710729"/>
<evidence type="ECO:0000259" key="5">
    <source>
        <dbReference type="PROSITE" id="PS00623"/>
    </source>
</evidence>
<feature type="active site" description="Proton donor" evidence="2">
    <location>
        <position position="502"/>
    </location>
</feature>
<dbReference type="GO" id="GO:0016614">
    <property type="term" value="F:oxidoreductase activity, acting on CH-OH group of donors"/>
    <property type="evidence" value="ECO:0007669"/>
    <property type="project" value="InterPro"/>
</dbReference>
<dbReference type="SUPFAM" id="SSF51905">
    <property type="entry name" value="FAD/NAD(P)-binding domain"/>
    <property type="match status" value="1"/>
</dbReference>
<dbReference type="PANTHER" id="PTHR11552:SF134">
    <property type="entry name" value="GLUCOSE-METHANOL-CHOLINE OXIDOREDUCTASE N-TERMINAL DOMAIN-CONTAINING PROTEIN"/>
    <property type="match status" value="1"/>
</dbReference>
<evidence type="ECO:0000256" key="1">
    <source>
        <dbReference type="ARBA" id="ARBA00010790"/>
    </source>
</evidence>
<dbReference type="Pfam" id="PF05199">
    <property type="entry name" value="GMC_oxred_C"/>
    <property type="match status" value="1"/>
</dbReference>
<feature type="binding site" evidence="3">
    <location>
        <position position="235"/>
    </location>
    <ligand>
        <name>FAD</name>
        <dbReference type="ChEBI" id="CHEBI:57692"/>
    </ligand>
</feature>
<dbReference type="PROSITE" id="PS51257">
    <property type="entry name" value="PROKAR_LIPOPROTEIN"/>
    <property type="match status" value="1"/>
</dbReference>
<proteinExistence type="inferred from homology"/>
<evidence type="ECO:0000313" key="7">
    <source>
        <dbReference type="EMBL" id="KIX99407.1"/>
    </source>
</evidence>
<dbReference type="Gene3D" id="3.30.560.10">
    <property type="entry name" value="Glucose Oxidase, domain 3"/>
    <property type="match status" value="1"/>
</dbReference>
<evidence type="ECO:0000256" key="2">
    <source>
        <dbReference type="PIRSR" id="PIRSR000137-1"/>
    </source>
</evidence>
<sequence>MASGQRVDFIVAGGGTSGCVAAARLAGSAARPTVLLIEAGGPNSDNHYRVDADRWQHKNTIPGGNWDYLTEPQEHLNHRRIDYSRGKGLGGSSVINFGCYTVAPKDDHDEIARLVDDDEWKWENAQQRYKRLESYKAFRPDIPTGVDKYLSPHPDDHGHYGALKIGFPSVWEPSLTKEMDQLFEAGIRPNKDTNSGNPIGLAVCPNTAYKGERTNSSDFLAGGPRNLYVVTQTQVARVIFKGCRAVGVEAVDGRKFFASKEILLSAGSLDTPRVLMHSGIGPADQLRRYGIPVVVDNPSIGQNLQDHYHISCAWQRAESTSTRPQYYRDKAAQQAARKEWEESRTGPLAHLTTCMGIGFLKSDKVFDSKEYKELPYETRQHLLRPTVPTFEITIGAPYSGYFEDPENTPATSVIYMLLMNSQCRGSVTLQSSDPSVPLAFDPKLFSHPYDRRVAVEAYREVARVVRSSAYARDTVRPLRAPKSESEEDVLDFWREQCTSTWHMSCTVSMGRNGDPKACVDPSFRVLGVSNLRVGDLSVLPWLTNGHSQATAYLIGLMVGDKLVADYQLDDQGKAPLLGRL</sequence>
<gene>
    <name evidence="7" type="ORF">Z520_04983</name>
</gene>